<accession>A0A381VN09</accession>
<dbReference type="GO" id="GO:0047343">
    <property type="term" value="F:glucose-1-phosphate cytidylyltransferase activity"/>
    <property type="evidence" value="ECO:0007669"/>
    <property type="project" value="InterPro"/>
</dbReference>
<reference evidence="2" key="1">
    <citation type="submission" date="2018-05" db="EMBL/GenBank/DDBJ databases">
        <authorList>
            <person name="Lanie J.A."/>
            <person name="Ng W.-L."/>
            <person name="Kazmierczak K.M."/>
            <person name="Andrzejewski T.M."/>
            <person name="Davidsen T.M."/>
            <person name="Wayne K.J."/>
            <person name="Tettelin H."/>
            <person name="Glass J.I."/>
            <person name="Rusch D."/>
            <person name="Podicherti R."/>
            <person name="Tsui H.-C.T."/>
            <person name="Winkler M.E."/>
        </authorList>
    </citation>
    <scope>NUCLEOTIDE SEQUENCE</scope>
</reference>
<organism evidence="2">
    <name type="scientific">marine metagenome</name>
    <dbReference type="NCBI Taxonomy" id="408172"/>
    <lineage>
        <taxon>unclassified sequences</taxon>
        <taxon>metagenomes</taxon>
        <taxon>ecological metagenomes</taxon>
    </lineage>
</organism>
<gene>
    <name evidence="2" type="ORF">METZ01_LOCUS93717</name>
</gene>
<protein>
    <recommendedName>
        <fullName evidence="1">Nucleotidyl transferase domain-containing protein</fullName>
    </recommendedName>
</protein>
<dbReference type="PANTHER" id="PTHR47183">
    <property type="entry name" value="GLUCOSE-1-PHOSPHATE CYTIDYLYLTRANSFERASE-RELATED"/>
    <property type="match status" value="1"/>
</dbReference>
<name>A0A381VN09_9ZZZZ</name>
<dbReference type="EMBL" id="UINC01009097">
    <property type="protein sequence ID" value="SVA40863.1"/>
    <property type="molecule type" value="Genomic_DNA"/>
</dbReference>
<dbReference type="AlphaFoldDB" id="A0A381VN09"/>
<dbReference type="CDD" id="cd02524">
    <property type="entry name" value="G1P_cytidylyltransferase"/>
    <property type="match status" value="1"/>
</dbReference>
<dbReference type="Pfam" id="PF00483">
    <property type="entry name" value="NTP_transferase"/>
    <property type="match status" value="1"/>
</dbReference>
<dbReference type="SUPFAM" id="SSF53448">
    <property type="entry name" value="Nucleotide-diphospho-sugar transferases"/>
    <property type="match status" value="1"/>
</dbReference>
<dbReference type="PANTHER" id="PTHR47183:SF1">
    <property type="entry name" value="GLUCOSE-1-PHOSPHATE CYTIDYLYLTRANSFERASE"/>
    <property type="match status" value="1"/>
</dbReference>
<evidence type="ECO:0000259" key="1">
    <source>
        <dbReference type="Pfam" id="PF00483"/>
    </source>
</evidence>
<dbReference type="InterPro" id="IPR029044">
    <property type="entry name" value="Nucleotide-diphossugar_trans"/>
</dbReference>
<dbReference type="InterPro" id="IPR013446">
    <property type="entry name" value="G1P_cyt_trans-like"/>
</dbReference>
<proteinExistence type="predicted"/>
<sequence length="233" mass="26865">MKAVILAGGYGTRISEESHLLPKPMIEIGGKPILWHIMKIYSAYKIDDFVICLGYKGEKIKEYFEQFDSKLWNIQLIDTGLDTMTGGRLKRIQDKIDDTFCMTYGDGVSDVNLNNLLTFHKEKKSLATLTAIHPPERFGVLNLSGDYVTEFHEKHTGESSWINGGFFVFEPEIFDYLQNDSTVLERAPLETLATEQKLSAFKHNGFWHPMDTLRDKKHLEDLWTSEKAPWKIW</sequence>
<dbReference type="Gene3D" id="3.90.550.10">
    <property type="entry name" value="Spore Coat Polysaccharide Biosynthesis Protein SpsA, Chain A"/>
    <property type="match status" value="1"/>
</dbReference>
<dbReference type="InterPro" id="IPR005835">
    <property type="entry name" value="NTP_transferase_dom"/>
</dbReference>
<feature type="domain" description="Nucleotidyl transferase" evidence="1">
    <location>
        <begin position="2"/>
        <end position="194"/>
    </location>
</feature>
<evidence type="ECO:0000313" key="2">
    <source>
        <dbReference type="EMBL" id="SVA40863.1"/>
    </source>
</evidence>